<proteinExistence type="predicted"/>
<dbReference type="EMBL" id="JAKKPZ010000094">
    <property type="protein sequence ID" value="KAI1702751.1"/>
    <property type="molecule type" value="Genomic_DNA"/>
</dbReference>
<dbReference type="AlphaFoldDB" id="A0AAD4QXV4"/>
<comment type="caution">
    <text evidence="1">The sequence shown here is derived from an EMBL/GenBank/DDBJ whole genome shotgun (WGS) entry which is preliminary data.</text>
</comment>
<evidence type="ECO:0000313" key="2">
    <source>
        <dbReference type="Proteomes" id="UP001201812"/>
    </source>
</evidence>
<protein>
    <submittedName>
        <fullName evidence="1">Uncharacterized protein</fullName>
    </submittedName>
</protein>
<evidence type="ECO:0000313" key="1">
    <source>
        <dbReference type="EMBL" id="KAI1702751.1"/>
    </source>
</evidence>
<name>A0AAD4QXV4_9BILA</name>
<keyword evidence="2" id="KW-1185">Reference proteome</keyword>
<reference evidence="1" key="1">
    <citation type="submission" date="2022-01" db="EMBL/GenBank/DDBJ databases">
        <title>Genome Sequence Resource for Two Populations of Ditylenchus destructor, the Migratory Endoparasitic Phytonematode.</title>
        <authorList>
            <person name="Zhang H."/>
            <person name="Lin R."/>
            <person name="Xie B."/>
        </authorList>
    </citation>
    <scope>NUCLEOTIDE SEQUENCE</scope>
    <source>
        <strain evidence="1">BazhouSP</strain>
    </source>
</reference>
<gene>
    <name evidence="1" type="ORF">DdX_15325</name>
</gene>
<sequence length="175" mass="20062">MISGAYLIFFWIFLYTNVTNWQVLSRQNAVLFVRIKKTGTAVGNKIACKIELLQQKKKKSFWSGKQAETYDGKIVDIDGTFAKVNFKNVEWRNKRDKKPRMWNVIDETNEYQIKIYLKQPTAAPATVFGAIYLLDLTNPDKILTQGTTVPTNKVDHSTPCNMEMEVFIGFGVPTK</sequence>
<dbReference type="Proteomes" id="UP001201812">
    <property type="component" value="Unassembled WGS sequence"/>
</dbReference>
<organism evidence="1 2">
    <name type="scientific">Ditylenchus destructor</name>
    <dbReference type="NCBI Taxonomy" id="166010"/>
    <lineage>
        <taxon>Eukaryota</taxon>
        <taxon>Metazoa</taxon>
        <taxon>Ecdysozoa</taxon>
        <taxon>Nematoda</taxon>
        <taxon>Chromadorea</taxon>
        <taxon>Rhabditida</taxon>
        <taxon>Tylenchina</taxon>
        <taxon>Tylenchomorpha</taxon>
        <taxon>Sphaerularioidea</taxon>
        <taxon>Anguinidae</taxon>
        <taxon>Anguininae</taxon>
        <taxon>Ditylenchus</taxon>
    </lineage>
</organism>
<accession>A0AAD4QXV4</accession>